<dbReference type="STRING" id="1454001.AW08_03764"/>
<sequence>MTVQGAYTGTLDGGEKFQVSADGGSSWADATSVAGVWFATVTLSAGIGTLSTRTIDAAGNATGGVSRGYTLDQTVAAPSFSLQQDTGASSGDGVTKVGTLVVNSLEAGATWEYSTDGGTGWSTGTGTTFDLTANTTYAAGLIRVRQTDLADNLSAEASNSASITVDTVDPVAPSFSLVSDTGGNASDGYTSNDNISVSGVEGTATWQYSTNGGSTWTNGSASTFEIAEGAYAAGQIQVRQTDLAGNTGPVSTNGATITVDQTVAPPTFALAADTGGSGSDGITSNGLINVFGVEAGATWEYTTNSGGGWTTGTGSSFTLGGNATYAAGTVQVRQTDQAGNASSATSNGSPITVDTLNPIAVVSVISQIVDDTGTPGDFITSDGVVTVSGTFSGALGVGETIQVSANGGATWVTAGISSPVWVATDVALVNGSGTLTTRTVDTAGNAVSGASHSYVYSLVYTGTPGPDSLVGTAADEQFYGLAGNDTINGGGGTDTMYGGLGDDIYTVDSLADSVREEPGEGSDLVYSSVSWTLPDNVERLSLTGSAAVSATGNGLANTLSGQNNGAANALTGGAGDDAYYVGMGDSVNEAAGGGNDIVYSKISWTLSANVERLYLYGTTQGVTGTGNGLANKLHAHDNGFADTLVGGQGDDIYEVRSNDVIVELTSQGSDTANCYDNYTLAAGVSVENLLLYVTAAKTLTGNEFANYLRGNNGNDTLYGSLGNDTLNGATGADAMYGGQGNDVYTVDDAGDSVVEYSADGNDLVNSSVSWTLGDNIEQLTLTGSGAVNATGNELANTLSGRDNGAANVLTGRGGDDAYYVGANDSVVEVAGEGNDVVYSKISWTLGDNIERLYLYSTAQGVTGTGNGLANKLYGHDSAFADTLIGGAGNDTYEVRSNDSIVELAGEGSDVANCYDSYTLAAGVSVEYLFLYVTVGKTLNGNELANYLRGNNGGDTLNGNLGNDTLTGGLGNDLLTGGSGADIFRFDAALNSSTNLDTITDFIVPDDTIQLENAVFTSLPTTGALSAGSFVVGTAALDANDYVLYDSSTGGLFYDADGNGAGAAVKFATVAVGLALTNLDFVVT</sequence>
<comment type="subcellular location">
    <subcellularLocation>
        <location evidence="1">Secreted</location>
    </subcellularLocation>
</comment>
<gene>
    <name evidence="3" type="primary">cya_3</name>
    <name evidence="3" type="ORF">AW08_03764</name>
</gene>
<name>A0A011MNT8_9PROT</name>
<evidence type="ECO:0000256" key="2">
    <source>
        <dbReference type="ARBA" id="ARBA00022525"/>
    </source>
</evidence>
<dbReference type="PANTHER" id="PTHR38340:SF1">
    <property type="entry name" value="S-LAYER PROTEIN"/>
    <property type="match status" value="1"/>
</dbReference>
<evidence type="ECO:0000313" key="3">
    <source>
        <dbReference type="EMBL" id="EXI64206.1"/>
    </source>
</evidence>
<accession>A0A011MNT8</accession>
<dbReference type="EMBL" id="JFAX01000039">
    <property type="protein sequence ID" value="EXI64206.1"/>
    <property type="molecule type" value="Genomic_DNA"/>
</dbReference>
<dbReference type="GO" id="GO:0005509">
    <property type="term" value="F:calcium ion binding"/>
    <property type="evidence" value="ECO:0007669"/>
    <property type="project" value="InterPro"/>
</dbReference>
<dbReference type="GO" id="GO:0005576">
    <property type="term" value="C:extracellular region"/>
    <property type="evidence" value="ECO:0007669"/>
    <property type="project" value="UniProtKB-SubCell"/>
</dbReference>
<dbReference type="PANTHER" id="PTHR38340">
    <property type="entry name" value="S-LAYER PROTEIN"/>
    <property type="match status" value="1"/>
</dbReference>
<organism evidence="3 4">
    <name type="scientific">Candidatus Accumulibacter adjunctus</name>
    <dbReference type="NCBI Taxonomy" id="1454001"/>
    <lineage>
        <taxon>Bacteria</taxon>
        <taxon>Pseudomonadati</taxon>
        <taxon>Pseudomonadota</taxon>
        <taxon>Betaproteobacteria</taxon>
        <taxon>Candidatus Accumulibacter</taxon>
    </lineage>
</organism>
<comment type="caution">
    <text evidence="3">The sequence shown here is derived from an EMBL/GenBank/DDBJ whole genome shotgun (WGS) entry which is preliminary data.</text>
</comment>
<keyword evidence="2" id="KW-0964">Secreted</keyword>
<dbReference type="PATRIC" id="fig|1454001.3.peg.3796"/>
<dbReference type="Pfam" id="PF00353">
    <property type="entry name" value="HemolysinCabind"/>
    <property type="match status" value="5"/>
</dbReference>
<protein>
    <submittedName>
        <fullName evidence="3">Cyclolysin</fullName>
    </submittedName>
</protein>
<dbReference type="PRINTS" id="PR00313">
    <property type="entry name" value="CABNDNGRPT"/>
</dbReference>
<proteinExistence type="predicted"/>
<evidence type="ECO:0000313" key="4">
    <source>
        <dbReference type="Proteomes" id="UP000020218"/>
    </source>
</evidence>
<dbReference type="Proteomes" id="UP000020218">
    <property type="component" value="Unassembled WGS sequence"/>
</dbReference>
<dbReference type="AlphaFoldDB" id="A0A011MNT8"/>
<evidence type="ECO:0000256" key="1">
    <source>
        <dbReference type="ARBA" id="ARBA00004613"/>
    </source>
</evidence>
<dbReference type="InterPro" id="IPR018511">
    <property type="entry name" value="Hemolysin-typ_Ca-bd_CS"/>
</dbReference>
<keyword evidence="4" id="KW-1185">Reference proteome</keyword>
<dbReference type="Gene3D" id="2.150.10.10">
    <property type="entry name" value="Serralysin-like metalloprotease, C-terminal"/>
    <property type="match status" value="3"/>
</dbReference>
<dbReference type="InterPro" id="IPR001343">
    <property type="entry name" value="Hemolysn_Ca-bd"/>
</dbReference>
<dbReference type="PROSITE" id="PS00330">
    <property type="entry name" value="HEMOLYSIN_CALCIUM"/>
    <property type="match status" value="2"/>
</dbReference>
<dbReference type="SUPFAM" id="SSF51120">
    <property type="entry name" value="beta-Roll"/>
    <property type="match status" value="3"/>
</dbReference>
<reference evidence="3" key="1">
    <citation type="submission" date="2014-02" db="EMBL/GenBank/DDBJ databases">
        <title>Expanding our view of genomic diversity in Candidatus Accumulibacter clades.</title>
        <authorList>
            <person name="Skennerton C.T."/>
            <person name="Barr J.J."/>
            <person name="Slater F.R."/>
            <person name="Bond P.L."/>
            <person name="Tyson G.W."/>
        </authorList>
    </citation>
    <scope>NUCLEOTIDE SEQUENCE [LARGE SCALE GENOMIC DNA]</scope>
</reference>
<dbReference type="InterPro" id="IPR050557">
    <property type="entry name" value="RTX_toxin/Mannuronan_C5-epim"/>
</dbReference>
<dbReference type="InterPro" id="IPR011049">
    <property type="entry name" value="Serralysin-like_metalloprot_C"/>
</dbReference>